<proteinExistence type="predicted"/>
<accession>A0A967EEQ5</accession>
<name>A0A967EEQ5_9PROT</name>
<organism evidence="1 2">
    <name type="scientific">Acetobacter estunensis</name>
    <dbReference type="NCBI Taxonomy" id="104097"/>
    <lineage>
        <taxon>Bacteria</taxon>
        <taxon>Pseudomonadati</taxon>
        <taxon>Pseudomonadota</taxon>
        <taxon>Alphaproteobacteria</taxon>
        <taxon>Acetobacterales</taxon>
        <taxon>Acetobacteraceae</taxon>
        <taxon>Acetobacter</taxon>
    </lineage>
</organism>
<protein>
    <submittedName>
        <fullName evidence="1">Uncharacterized protein</fullName>
    </submittedName>
</protein>
<evidence type="ECO:0000313" key="2">
    <source>
        <dbReference type="Proteomes" id="UP000597459"/>
    </source>
</evidence>
<dbReference type="RefSeq" id="WP_166318874.1">
    <property type="nucleotide sequence ID" value="NZ_WOTH01000064.1"/>
</dbReference>
<reference evidence="1" key="1">
    <citation type="submission" date="2019-11" db="EMBL/GenBank/DDBJ databases">
        <title>Description of new Acetobacter species.</title>
        <authorList>
            <person name="Cleenwerck I."/>
            <person name="Sombolestani A.S."/>
        </authorList>
    </citation>
    <scope>NUCLEOTIDE SEQUENCE</scope>
    <source>
        <strain evidence="1">LMG 1626</strain>
    </source>
</reference>
<keyword evidence="2" id="KW-1185">Reference proteome</keyword>
<evidence type="ECO:0000313" key="1">
    <source>
        <dbReference type="EMBL" id="NHO55315.1"/>
    </source>
</evidence>
<gene>
    <name evidence="1" type="ORF">GOB87_15460</name>
</gene>
<sequence length="117" mass="12805">MVAVITSALPSANGTEAFTFAIVANDTAKANLVEIQKWQTEAKKFGLKTLRAIGIEKNNYNADATNKDIFKACEQILNNAIATAPKGVRGIIFQGDFADPEDVMELLKLDHTFLDKF</sequence>
<comment type="caution">
    <text evidence="1">The sequence shown here is derived from an EMBL/GenBank/DDBJ whole genome shotgun (WGS) entry which is preliminary data.</text>
</comment>
<dbReference type="AlphaFoldDB" id="A0A967EEQ5"/>
<dbReference type="EMBL" id="WOTH01000064">
    <property type="protein sequence ID" value="NHO55315.1"/>
    <property type="molecule type" value="Genomic_DNA"/>
</dbReference>
<dbReference type="Proteomes" id="UP000597459">
    <property type="component" value="Unassembled WGS sequence"/>
</dbReference>